<dbReference type="Pfam" id="PF13545">
    <property type="entry name" value="HTH_Crp_2"/>
    <property type="match status" value="1"/>
</dbReference>
<dbReference type="SUPFAM" id="SSF46785">
    <property type="entry name" value="Winged helix' DNA-binding domain"/>
    <property type="match status" value="1"/>
</dbReference>
<feature type="domain" description="HTH crp-type" evidence="1">
    <location>
        <begin position="16"/>
        <end position="90"/>
    </location>
</feature>
<dbReference type="GO" id="GO:0006355">
    <property type="term" value="P:regulation of DNA-templated transcription"/>
    <property type="evidence" value="ECO:0007669"/>
    <property type="project" value="InterPro"/>
</dbReference>
<protein>
    <recommendedName>
        <fullName evidence="1">HTH crp-type domain-containing protein</fullName>
    </recommendedName>
</protein>
<dbReference type="InterPro" id="IPR036388">
    <property type="entry name" value="WH-like_DNA-bd_sf"/>
</dbReference>
<evidence type="ECO:0000313" key="2">
    <source>
        <dbReference type="EMBL" id="ANY77438.1"/>
    </source>
</evidence>
<name>A0A1B2EBU2_9HYPH</name>
<sequence>MDASIFPERVMNIGRREAYQRIAHVLCGVLVRLRAVGLAEDYSCALPIIQGEFADAMGITPVHVNRVLQQMRADGLIELSGDRLTVPESDKSKEVGAFTPRYLHLESNQTAA</sequence>
<dbReference type="PROSITE" id="PS51063">
    <property type="entry name" value="HTH_CRP_2"/>
    <property type="match status" value="1"/>
</dbReference>
<geneLocation type="plasmid" evidence="3">
    <name>unnamed2</name>
</geneLocation>
<evidence type="ECO:0000259" key="1">
    <source>
        <dbReference type="PROSITE" id="PS51063"/>
    </source>
</evidence>
<gene>
    <name evidence="2" type="ORF">BB934_03715</name>
    <name evidence="3" type="ORF">BB934_39100</name>
</gene>
<organism evidence="2">
    <name type="scientific">Microvirga ossetica</name>
    <dbReference type="NCBI Taxonomy" id="1882682"/>
    <lineage>
        <taxon>Bacteria</taxon>
        <taxon>Pseudomonadati</taxon>
        <taxon>Pseudomonadota</taxon>
        <taxon>Alphaproteobacteria</taxon>
        <taxon>Hyphomicrobiales</taxon>
        <taxon>Methylobacteriaceae</taxon>
        <taxon>Microvirga</taxon>
    </lineage>
</organism>
<keyword evidence="3" id="KW-0614">Plasmid</keyword>
<evidence type="ECO:0000313" key="3">
    <source>
        <dbReference type="EMBL" id="ANY84239.1"/>
    </source>
</evidence>
<dbReference type="InterPro" id="IPR036390">
    <property type="entry name" value="WH_DNA-bd_sf"/>
</dbReference>
<dbReference type="Gene3D" id="1.10.10.10">
    <property type="entry name" value="Winged helix-like DNA-binding domain superfamily/Winged helix DNA-binding domain"/>
    <property type="match status" value="1"/>
</dbReference>
<accession>A0A1B2EBU2</accession>
<dbReference type="KEGG" id="moc:BB934_03715"/>
<dbReference type="GO" id="GO:0003677">
    <property type="term" value="F:DNA binding"/>
    <property type="evidence" value="ECO:0007669"/>
    <property type="project" value="InterPro"/>
</dbReference>
<dbReference type="AlphaFoldDB" id="A0A1B2EBU2"/>
<dbReference type="RefSeq" id="WP_210422133.1">
    <property type="nucleotide sequence ID" value="NZ_CP016616.1"/>
</dbReference>
<dbReference type="KEGG" id="moc:BB934_39100"/>
<proteinExistence type="predicted"/>
<dbReference type="EMBL" id="CP016616">
    <property type="protein sequence ID" value="ANY77438.1"/>
    <property type="molecule type" value="Genomic_DNA"/>
</dbReference>
<reference evidence="2" key="1">
    <citation type="submission" date="2016-07" db="EMBL/GenBank/DDBJ databases">
        <title>Microvirga ossetica sp. nov. a new species of rhizobia isolated from root nodules of the legume species Vicia alpestris Steven originated from North Ossetia region in the Caucasus.</title>
        <authorList>
            <person name="Safronova V.I."/>
            <person name="Kuznetsova I.G."/>
            <person name="Sazanova A.L."/>
            <person name="Belimov A."/>
            <person name="Andronov E."/>
            <person name="Osledkin Y.S."/>
            <person name="Onishchuk O.P."/>
            <person name="Kurchak O.N."/>
            <person name="Shaposhnikov A.I."/>
            <person name="Willems A."/>
            <person name="Tikhonovich I.A."/>
        </authorList>
    </citation>
    <scope>NUCLEOTIDE SEQUENCE [LARGE SCALE GENOMIC DNA]</scope>
    <source>
        <strain evidence="2">V5/3M</strain>
        <plasmid evidence="3">unnamed2</plasmid>
    </source>
</reference>
<dbReference type="EMBL" id="CP016619">
    <property type="protein sequence ID" value="ANY84239.1"/>
    <property type="molecule type" value="Genomic_DNA"/>
</dbReference>
<dbReference type="InterPro" id="IPR012318">
    <property type="entry name" value="HTH_CRP"/>
</dbReference>